<keyword evidence="1" id="KW-0812">Transmembrane</keyword>
<proteinExistence type="predicted"/>
<evidence type="ECO:0000313" key="4">
    <source>
        <dbReference type="Proteomes" id="UP001153069"/>
    </source>
</evidence>
<dbReference type="EMBL" id="CAICTM010000986">
    <property type="protein sequence ID" value="CAB9519095.1"/>
    <property type="molecule type" value="Genomic_DNA"/>
</dbReference>
<dbReference type="OrthoDB" id="10249433at2759"/>
<dbReference type="GO" id="GO:0016020">
    <property type="term" value="C:membrane"/>
    <property type="evidence" value="ECO:0007669"/>
    <property type="project" value="TreeGrafter"/>
</dbReference>
<evidence type="ECO:0000259" key="2">
    <source>
        <dbReference type="Pfam" id="PF00561"/>
    </source>
</evidence>
<name>A0A9N8EIH4_9STRA</name>
<reference evidence="3" key="1">
    <citation type="submission" date="2020-06" db="EMBL/GenBank/DDBJ databases">
        <authorList>
            <consortium name="Plant Systems Biology data submission"/>
        </authorList>
    </citation>
    <scope>NUCLEOTIDE SEQUENCE</scope>
    <source>
        <strain evidence="3">D6</strain>
    </source>
</reference>
<comment type="caution">
    <text evidence="3">The sequence shown here is derived from an EMBL/GenBank/DDBJ whole genome shotgun (WGS) entry which is preliminary data.</text>
</comment>
<gene>
    <name evidence="3" type="ORF">SEMRO_988_G228350.1</name>
</gene>
<organism evidence="3 4">
    <name type="scientific">Seminavis robusta</name>
    <dbReference type="NCBI Taxonomy" id="568900"/>
    <lineage>
        <taxon>Eukaryota</taxon>
        <taxon>Sar</taxon>
        <taxon>Stramenopiles</taxon>
        <taxon>Ochrophyta</taxon>
        <taxon>Bacillariophyta</taxon>
        <taxon>Bacillariophyceae</taxon>
        <taxon>Bacillariophycidae</taxon>
        <taxon>Naviculales</taxon>
        <taxon>Naviculaceae</taxon>
        <taxon>Seminavis</taxon>
    </lineage>
</organism>
<feature type="transmembrane region" description="Helical" evidence="1">
    <location>
        <begin position="105"/>
        <end position="126"/>
    </location>
</feature>
<dbReference type="AlphaFoldDB" id="A0A9N8EIH4"/>
<sequence>MLRRPTTVAAFVCLRKSNLPVSFRPVAPIATASYRSSAFGNSLSGHRKEKTHVSSSSAKDFSRIHCLPSANNSYWNTNNMSSAGFATGTNGDDLGAGLLSSAIPFLWNVMTVIVGLAAVLGGLLYAKQDSLLYYPEIGGIPKRPSQNPRRYRSPDEHQVPFETHMIKCADGVRVHSWLLLRKPSSPQSPTASGKMPTIVFFHGNAGNIGLRLPNALQMLQYLDAHVLLVEYRGYGDSDDAQVNEAGLKLDAEASLRFIRTHPKVDPDQIFIFGRSLGGSVAFHLAMYAQQQGIPIAGVMVENTFLSIAAMVDTLMPYVAPFKQLILRIGWRSEQIVPLLTVPVLYLAGAQDELVPHAHMMKLYKKTQSSRYLKMHIIENGTHNESWLQGGTEYWAQVKDFMKNAAKLQQALGGAAPVVAPIQPSIPELPPAPHTVEKTIGQDIGSPSIPIMPSRLLGMMSEAVSGGNNNAETPAKKEN</sequence>
<protein>
    <submittedName>
        <fullName evidence="3">Protein ABHD13</fullName>
    </submittedName>
</protein>
<dbReference type="SUPFAM" id="SSF53474">
    <property type="entry name" value="alpha/beta-Hydrolases"/>
    <property type="match status" value="1"/>
</dbReference>
<dbReference type="PANTHER" id="PTHR12277">
    <property type="entry name" value="ALPHA/BETA HYDROLASE DOMAIN-CONTAINING PROTEIN"/>
    <property type="match status" value="1"/>
</dbReference>
<feature type="domain" description="AB hydrolase-1" evidence="2">
    <location>
        <begin position="196"/>
        <end position="311"/>
    </location>
</feature>
<keyword evidence="1" id="KW-1133">Transmembrane helix</keyword>
<dbReference type="InterPro" id="IPR029058">
    <property type="entry name" value="AB_hydrolase_fold"/>
</dbReference>
<keyword evidence="1" id="KW-0472">Membrane</keyword>
<dbReference type="PANTHER" id="PTHR12277:SF81">
    <property type="entry name" value="PROTEIN ABHD13"/>
    <property type="match status" value="1"/>
</dbReference>
<dbReference type="GO" id="GO:0008474">
    <property type="term" value="F:palmitoyl-(protein) hydrolase activity"/>
    <property type="evidence" value="ECO:0007669"/>
    <property type="project" value="TreeGrafter"/>
</dbReference>
<evidence type="ECO:0000313" key="3">
    <source>
        <dbReference type="EMBL" id="CAB9519095.1"/>
    </source>
</evidence>
<dbReference type="Gene3D" id="3.40.50.1820">
    <property type="entry name" value="alpha/beta hydrolase"/>
    <property type="match status" value="1"/>
</dbReference>
<dbReference type="Proteomes" id="UP001153069">
    <property type="component" value="Unassembled WGS sequence"/>
</dbReference>
<evidence type="ECO:0000256" key="1">
    <source>
        <dbReference type="SAM" id="Phobius"/>
    </source>
</evidence>
<dbReference type="InterPro" id="IPR000073">
    <property type="entry name" value="AB_hydrolase_1"/>
</dbReference>
<dbReference type="Pfam" id="PF00561">
    <property type="entry name" value="Abhydrolase_1"/>
    <property type="match status" value="1"/>
</dbReference>
<keyword evidence="4" id="KW-1185">Reference proteome</keyword>
<accession>A0A9N8EIH4</accession>